<dbReference type="InterPro" id="IPR006056">
    <property type="entry name" value="RidA"/>
</dbReference>
<dbReference type="GO" id="GO:0005739">
    <property type="term" value="C:mitochondrion"/>
    <property type="evidence" value="ECO:0007669"/>
    <property type="project" value="UniProtKB-ARBA"/>
</dbReference>
<evidence type="ECO:0000313" key="2">
    <source>
        <dbReference type="EMBL" id="KAJ5414926.1"/>
    </source>
</evidence>
<reference evidence="2" key="2">
    <citation type="journal article" date="2023" name="IMA Fungus">
        <title>Comparative genomic study of the Penicillium genus elucidates a diverse pangenome and 15 lateral gene transfer events.</title>
        <authorList>
            <person name="Petersen C."/>
            <person name="Sorensen T."/>
            <person name="Nielsen M.R."/>
            <person name="Sondergaard T.E."/>
            <person name="Sorensen J.L."/>
            <person name="Fitzpatrick D.A."/>
            <person name="Frisvad J.C."/>
            <person name="Nielsen K.L."/>
        </authorList>
    </citation>
    <scope>NUCLEOTIDE SEQUENCE</scope>
    <source>
        <strain evidence="2">IBT 29677</strain>
    </source>
</reference>
<sequence>MSIPRTAAHTDKAPQPYGGLYSQAVIANGVVYCSGIVAIDPETGKLIDGDVKAHTERILQSLSSTLQSAGTSLNQAVKINVYLANMDDFAAMNSVYEKYFVDEVKPCRTCVAVKSLPFGTDVEMECIAVL</sequence>
<keyword evidence="3" id="KW-1185">Reference proteome</keyword>
<evidence type="ECO:0000256" key="1">
    <source>
        <dbReference type="ARBA" id="ARBA00010552"/>
    </source>
</evidence>
<protein>
    <submittedName>
        <fullName evidence="2">L-PSP endoribonuclease family protein (B.t1.c1)</fullName>
    </submittedName>
</protein>
<reference evidence="2" key="1">
    <citation type="submission" date="2022-12" db="EMBL/GenBank/DDBJ databases">
        <authorList>
            <person name="Petersen C."/>
        </authorList>
    </citation>
    <scope>NUCLEOTIDE SEQUENCE</scope>
    <source>
        <strain evidence="2">IBT 29677</strain>
    </source>
</reference>
<dbReference type="Pfam" id="PF01042">
    <property type="entry name" value="Ribonuc_L-PSP"/>
    <property type="match status" value="1"/>
</dbReference>
<name>A0A9W9WCL3_9EURO</name>
<dbReference type="CDD" id="cd00448">
    <property type="entry name" value="YjgF_YER057c_UK114_family"/>
    <property type="match status" value="1"/>
</dbReference>
<dbReference type="InterPro" id="IPR035959">
    <property type="entry name" value="RutC-like_sf"/>
</dbReference>
<dbReference type="NCBIfam" id="TIGR00004">
    <property type="entry name" value="Rid family detoxifying hydrolase"/>
    <property type="match status" value="1"/>
</dbReference>
<dbReference type="PANTHER" id="PTHR11803:SF22">
    <property type="entry name" value="ENDORIBONUCLEASE FAMILY PROTEIN BRT1, PUTATIVE (AFU_ORTHOLOGUE AFUA_5G03780)-RELATED"/>
    <property type="match status" value="1"/>
</dbReference>
<dbReference type="OrthoDB" id="309640at2759"/>
<dbReference type="InterPro" id="IPR006175">
    <property type="entry name" value="YjgF/YER057c/UK114"/>
</dbReference>
<dbReference type="AlphaFoldDB" id="A0A9W9WCL3"/>
<dbReference type="GO" id="GO:0019239">
    <property type="term" value="F:deaminase activity"/>
    <property type="evidence" value="ECO:0007669"/>
    <property type="project" value="TreeGrafter"/>
</dbReference>
<dbReference type="RefSeq" id="XP_056494772.1">
    <property type="nucleotide sequence ID" value="XM_056624671.1"/>
</dbReference>
<dbReference type="SUPFAM" id="SSF55298">
    <property type="entry name" value="YjgF-like"/>
    <property type="match status" value="1"/>
</dbReference>
<comment type="similarity">
    <text evidence="1">Belongs to the RutC family.</text>
</comment>
<proteinExistence type="inferred from homology"/>
<organism evidence="2 3">
    <name type="scientific">Penicillium cosmopolitanum</name>
    <dbReference type="NCBI Taxonomy" id="1131564"/>
    <lineage>
        <taxon>Eukaryota</taxon>
        <taxon>Fungi</taxon>
        <taxon>Dikarya</taxon>
        <taxon>Ascomycota</taxon>
        <taxon>Pezizomycotina</taxon>
        <taxon>Eurotiomycetes</taxon>
        <taxon>Eurotiomycetidae</taxon>
        <taxon>Eurotiales</taxon>
        <taxon>Aspergillaceae</taxon>
        <taxon>Penicillium</taxon>
    </lineage>
</organism>
<dbReference type="GO" id="GO:0005829">
    <property type="term" value="C:cytosol"/>
    <property type="evidence" value="ECO:0007669"/>
    <property type="project" value="TreeGrafter"/>
</dbReference>
<dbReference type="GeneID" id="81363651"/>
<dbReference type="EMBL" id="JAPZBU010000001">
    <property type="protein sequence ID" value="KAJ5414926.1"/>
    <property type="molecule type" value="Genomic_DNA"/>
</dbReference>
<comment type="caution">
    <text evidence="2">The sequence shown here is derived from an EMBL/GenBank/DDBJ whole genome shotgun (WGS) entry which is preliminary data.</text>
</comment>
<evidence type="ECO:0000313" key="3">
    <source>
        <dbReference type="Proteomes" id="UP001147747"/>
    </source>
</evidence>
<dbReference type="PANTHER" id="PTHR11803">
    <property type="entry name" value="2-IMINOBUTANOATE/2-IMINOPROPANOATE DEAMINASE RIDA"/>
    <property type="match status" value="1"/>
</dbReference>
<dbReference type="FunFam" id="3.30.1330.40:FF:000001">
    <property type="entry name" value="L-PSP family endoribonuclease"/>
    <property type="match status" value="1"/>
</dbReference>
<accession>A0A9W9WCL3</accession>
<gene>
    <name evidence="2" type="ORF">N7509_000024</name>
</gene>
<dbReference type="Proteomes" id="UP001147747">
    <property type="component" value="Unassembled WGS sequence"/>
</dbReference>
<dbReference type="Gene3D" id="3.30.1330.40">
    <property type="entry name" value="RutC-like"/>
    <property type="match status" value="1"/>
</dbReference>